<accession>A0A087E7G7</accession>
<sequence>MPSALRHASVRCGCKGLFVSDMKLTKWESLTEWPLTVLSVLFLGVYAWQILAQPRGSWNVTANGAMNALWLIFALDYVIALVLAENRKEYFKHHLFDLAVVLLPIIRPLRALRVLTALNALHRTTGMALRGKIIIYVTASAVLLVLVGSLAVLEAERYAPGATIRTFPEALWWTFVTIATVGFGDYTPMTATGRLIAFVLMIAEVREEMHSSANGGKMVDGMGGDGAVDSDGGMVVNDGSGGIGGSGVADKVAGGSGNVDDADNNVDTAVTSGSIANNA</sequence>
<evidence type="ECO:0000256" key="1">
    <source>
        <dbReference type="ARBA" id="ARBA00004141"/>
    </source>
</evidence>
<feature type="transmembrane region" description="Helical" evidence="9">
    <location>
        <begin position="64"/>
        <end position="83"/>
    </location>
</feature>
<dbReference type="PRINTS" id="PR00169">
    <property type="entry name" value="KCHANNEL"/>
</dbReference>
<dbReference type="Gene3D" id="1.10.287.70">
    <property type="match status" value="1"/>
</dbReference>
<dbReference type="eggNOG" id="COG1226">
    <property type="taxonomic scope" value="Bacteria"/>
</dbReference>
<name>A0A087E7G7_9BIFI</name>
<evidence type="ECO:0000256" key="9">
    <source>
        <dbReference type="SAM" id="Phobius"/>
    </source>
</evidence>
<keyword evidence="7" id="KW-0407">Ion channel</keyword>
<feature type="region of interest" description="Disordered" evidence="8">
    <location>
        <begin position="254"/>
        <end position="279"/>
    </location>
</feature>
<dbReference type="AlphaFoldDB" id="A0A087E7G7"/>
<keyword evidence="2" id="KW-0813">Transport</keyword>
<dbReference type="PANTHER" id="PTHR11537:SF254">
    <property type="entry name" value="POTASSIUM VOLTAGE-GATED CHANNEL PROTEIN SHAB"/>
    <property type="match status" value="1"/>
</dbReference>
<keyword evidence="5" id="KW-0406">Ion transport</keyword>
<feature type="transmembrane region" description="Helical" evidence="9">
    <location>
        <begin position="133"/>
        <end position="152"/>
    </location>
</feature>
<dbReference type="PANTHER" id="PTHR11537">
    <property type="entry name" value="VOLTAGE-GATED POTASSIUM CHANNEL"/>
    <property type="match status" value="1"/>
</dbReference>
<protein>
    <submittedName>
        <fullName evidence="11">Ion transporter</fullName>
    </submittedName>
</protein>
<dbReference type="InterPro" id="IPR028325">
    <property type="entry name" value="VG_K_chnl"/>
</dbReference>
<evidence type="ECO:0000313" key="11">
    <source>
        <dbReference type="EMBL" id="KFJ03718.1"/>
    </source>
</evidence>
<evidence type="ECO:0000256" key="3">
    <source>
        <dbReference type="ARBA" id="ARBA00022692"/>
    </source>
</evidence>
<gene>
    <name evidence="11" type="ORF">BISU_0193</name>
</gene>
<keyword evidence="4 9" id="KW-1133">Transmembrane helix</keyword>
<comment type="subcellular location">
    <subcellularLocation>
        <location evidence="1">Membrane</location>
        <topology evidence="1">Multi-pass membrane protein</topology>
    </subcellularLocation>
</comment>
<dbReference type="EMBL" id="JGZR01000006">
    <property type="protein sequence ID" value="KFJ03718.1"/>
    <property type="molecule type" value="Genomic_DNA"/>
</dbReference>
<dbReference type="Pfam" id="PF07885">
    <property type="entry name" value="Ion_trans_2"/>
    <property type="match status" value="1"/>
</dbReference>
<evidence type="ECO:0000256" key="6">
    <source>
        <dbReference type="ARBA" id="ARBA00023136"/>
    </source>
</evidence>
<evidence type="ECO:0000259" key="10">
    <source>
        <dbReference type="Pfam" id="PF07885"/>
    </source>
</evidence>
<reference evidence="11 12" key="1">
    <citation type="submission" date="2014-03" db="EMBL/GenBank/DDBJ databases">
        <title>Genomics of Bifidobacteria.</title>
        <authorList>
            <person name="Ventura M."/>
            <person name="Milani C."/>
            <person name="Lugli G.A."/>
        </authorList>
    </citation>
    <scope>NUCLEOTIDE SEQUENCE [LARGE SCALE GENOMIC DNA]</scope>
    <source>
        <strain evidence="11 12">LMG 11597</strain>
    </source>
</reference>
<dbReference type="Gene3D" id="1.20.120.350">
    <property type="entry name" value="Voltage-gated potassium channels. Chain C"/>
    <property type="match status" value="1"/>
</dbReference>
<dbReference type="InterPro" id="IPR027359">
    <property type="entry name" value="Volt_channel_dom_sf"/>
</dbReference>
<evidence type="ECO:0000256" key="2">
    <source>
        <dbReference type="ARBA" id="ARBA00022448"/>
    </source>
</evidence>
<dbReference type="STRING" id="77635.BISU_0193"/>
<feature type="transmembrane region" description="Helical" evidence="9">
    <location>
        <begin position="33"/>
        <end position="52"/>
    </location>
</feature>
<dbReference type="Proteomes" id="UP000029055">
    <property type="component" value="Unassembled WGS sequence"/>
</dbReference>
<keyword evidence="3 9" id="KW-0812">Transmembrane</keyword>
<keyword evidence="6 9" id="KW-0472">Membrane</keyword>
<evidence type="ECO:0000256" key="4">
    <source>
        <dbReference type="ARBA" id="ARBA00022989"/>
    </source>
</evidence>
<comment type="caution">
    <text evidence="11">The sequence shown here is derived from an EMBL/GenBank/DDBJ whole genome shotgun (WGS) entry which is preliminary data.</text>
</comment>
<proteinExistence type="predicted"/>
<organism evidence="11 12">
    <name type="scientific">Bifidobacterium subtile</name>
    <dbReference type="NCBI Taxonomy" id="77635"/>
    <lineage>
        <taxon>Bacteria</taxon>
        <taxon>Bacillati</taxon>
        <taxon>Actinomycetota</taxon>
        <taxon>Actinomycetes</taxon>
        <taxon>Bifidobacteriales</taxon>
        <taxon>Bifidobacteriaceae</taxon>
        <taxon>Bifidobacterium</taxon>
    </lineage>
</organism>
<dbReference type="GO" id="GO:0008076">
    <property type="term" value="C:voltage-gated potassium channel complex"/>
    <property type="evidence" value="ECO:0007669"/>
    <property type="project" value="InterPro"/>
</dbReference>
<evidence type="ECO:0000256" key="5">
    <source>
        <dbReference type="ARBA" id="ARBA00023065"/>
    </source>
</evidence>
<dbReference type="SUPFAM" id="SSF81324">
    <property type="entry name" value="Voltage-gated potassium channels"/>
    <property type="match status" value="1"/>
</dbReference>
<evidence type="ECO:0000313" key="12">
    <source>
        <dbReference type="Proteomes" id="UP000029055"/>
    </source>
</evidence>
<dbReference type="GO" id="GO:0005249">
    <property type="term" value="F:voltage-gated potassium channel activity"/>
    <property type="evidence" value="ECO:0007669"/>
    <property type="project" value="InterPro"/>
</dbReference>
<keyword evidence="12" id="KW-1185">Reference proteome</keyword>
<evidence type="ECO:0000256" key="8">
    <source>
        <dbReference type="SAM" id="MobiDB-lite"/>
    </source>
</evidence>
<dbReference type="GO" id="GO:0001508">
    <property type="term" value="P:action potential"/>
    <property type="evidence" value="ECO:0007669"/>
    <property type="project" value="TreeGrafter"/>
</dbReference>
<feature type="domain" description="Potassium channel" evidence="10">
    <location>
        <begin position="144"/>
        <end position="202"/>
    </location>
</feature>
<dbReference type="InterPro" id="IPR013099">
    <property type="entry name" value="K_chnl_dom"/>
</dbReference>
<feature type="transmembrane region" description="Helical" evidence="9">
    <location>
        <begin position="172"/>
        <end position="202"/>
    </location>
</feature>
<evidence type="ECO:0000256" key="7">
    <source>
        <dbReference type="ARBA" id="ARBA00023303"/>
    </source>
</evidence>